<gene>
    <name evidence="3" type="ORF">PITCH_A780031</name>
</gene>
<dbReference type="CDD" id="cd03789">
    <property type="entry name" value="GT9_LPS_heptosyltransferase"/>
    <property type="match status" value="1"/>
</dbReference>
<evidence type="ECO:0008006" key="4">
    <source>
        <dbReference type="Google" id="ProtNLM"/>
    </source>
</evidence>
<evidence type="ECO:0000256" key="1">
    <source>
        <dbReference type="ARBA" id="ARBA00022676"/>
    </source>
</evidence>
<dbReference type="PANTHER" id="PTHR30160">
    <property type="entry name" value="TETRAACYLDISACCHARIDE 4'-KINASE-RELATED"/>
    <property type="match status" value="1"/>
</dbReference>
<dbReference type="GO" id="GO:0009244">
    <property type="term" value="P:lipopolysaccharide core region biosynthetic process"/>
    <property type="evidence" value="ECO:0007669"/>
    <property type="project" value="TreeGrafter"/>
</dbReference>
<dbReference type="InterPro" id="IPR051199">
    <property type="entry name" value="LPS_LOS_Heptosyltrfase"/>
</dbReference>
<accession>A0A445N2I5</accession>
<organism evidence="3">
    <name type="scientific">uncultured Desulfobacterium sp</name>
    <dbReference type="NCBI Taxonomy" id="201089"/>
    <lineage>
        <taxon>Bacteria</taxon>
        <taxon>Pseudomonadati</taxon>
        <taxon>Thermodesulfobacteriota</taxon>
        <taxon>Desulfobacteria</taxon>
        <taxon>Desulfobacterales</taxon>
        <taxon>Desulfobacteriaceae</taxon>
        <taxon>Desulfobacterium</taxon>
        <taxon>environmental samples</taxon>
    </lineage>
</organism>
<protein>
    <recommendedName>
        <fullName evidence="4">Glycosyltransferase family 9 protein</fullName>
    </recommendedName>
</protein>
<sequence length="338" mass="37493">MAAKVYDARAYLREDVRGGRILVIHQGALGDFILTLPAIAAIKETLDPKWLELMGQPWVLSLADCPQYADRICDINKADMAFFFVEDAPLPERLIKYFEGFDAAFVFLGSRIFYGNLLRAGVKRVFQLAPFPVTRIHVTDHHLRSLSDIGIFTSVSEPGIFLREEEKNWAQELVFSNGWRDKDIIAIHPGAGGSKKVWPRFSDLGRILAGKSQTLLIVQGPADDKTVRETLDGLCGISPYIIHDLPVTRLAALLSHAGLFIGNDSGVTHLAAALGLPTVAIFGPTDPMVWGPRGRQAFWLMAETGCSPCDREIQRACRRQRCLENISVEDVLALIEKI</sequence>
<evidence type="ECO:0000256" key="2">
    <source>
        <dbReference type="ARBA" id="ARBA00022679"/>
    </source>
</evidence>
<reference evidence="3" key="1">
    <citation type="submission" date="2018-01" db="EMBL/GenBank/DDBJ databases">
        <authorList>
            <person name="Regsiter A."/>
            <person name="William W."/>
        </authorList>
    </citation>
    <scope>NUCLEOTIDE SEQUENCE</scope>
    <source>
        <strain evidence="3">TRIP AH-1</strain>
    </source>
</reference>
<proteinExistence type="predicted"/>
<dbReference type="GO" id="GO:0008713">
    <property type="term" value="F:ADP-heptose-lipopolysaccharide heptosyltransferase activity"/>
    <property type="evidence" value="ECO:0007669"/>
    <property type="project" value="TreeGrafter"/>
</dbReference>
<keyword evidence="1" id="KW-0328">Glycosyltransferase</keyword>
<dbReference type="Gene3D" id="3.40.50.2000">
    <property type="entry name" value="Glycogen Phosphorylase B"/>
    <property type="match status" value="2"/>
</dbReference>
<keyword evidence="2" id="KW-0808">Transferase</keyword>
<evidence type="ECO:0000313" key="3">
    <source>
        <dbReference type="EMBL" id="SPD75901.1"/>
    </source>
</evidence>
<dbReference type="GO" id="GO:0005829">
    <property type="term" value="C:cytosol"/>
    <property type="evidence" value="ECO:0007669"/>
    <property type="project" value="TreeGrafter"/>
</dbReference>
<dbReference type="EMBL" id="OJIN01000223">
    <property type="protein sequence ID" value="SPD75901.1"/>
    <property type="molecule type" value="Genomic_DNA"/>
</dbReference>
<name>A0A445N2I5_9BACT</name>
<dbReference type="InterPro" id="IPR002201">
    <property type="entry name" value="Glyco_trans_9"/>
</dbReference>
<dbReference type="Pfam" id="PF01075">
    <property type="entry name" value="Glyco_transf_9"/>
    <property type="match status" value="1"/>
</dbReference>
<dbReference type="SUPFAM" id="SSF53756">
    <property type="entry name" value="UDP-Glycosyltransferase/glycogen phosphorylase"/>
    <property type="match status" value="1"/>
</dbReference>
<dbReference type="AlphaFoldDB" id="A0A445N2I5"/>